<dbReference type="Gene3D" id="1.20.120.20">
    <property type="entry name" value="Apolipoprotein"/>
    <property type="match status" value="1"/>
</dbReference>
<evidence type="ECO:0000256" key="2">
    <source>
        <dbReference type="SAM" id="Phobius"/>
    </source>
</evidence>
<dbReference type="PANTHER" id="PTHR37813:SF1">
    <property type="entry name" value="FELS-2 PROPHAGE PROTEIN"/>
    <property type="match status" value="1"/>
</dbReference>
<dbReference type="Proteomes" id="UP000220157">
    <property type="component" value="Unassembled WGS sequence"/>
</dbReference>
<comment type="caution">
    <text evidence="5">The sequence shown here is derived from an EMBL/GenBank/DDBJ whole genome shotgun (WGS) entry which is preliminary data.</text>
</comment>
<dbReference type="PANTHER" id="PTHR37813">
    <property type="entry name" value="FELS-2 PROPHAGE PROTEIN"/>
    <property type="match status" value="1"/>
</dbReference>
<keyword evidence="1" id="KW-1188">Viral release from host cell</keyword>
<dbReference type="Proteomes" id="UP000220005">
    <property type="component" value="Unassembled WGS sequence"/>
</dbReference>
<evidence type="ECO:0000313" key="4">
    <source>
        <dbReference type="EMBL" id="PDX74144.1"/>
    </source>
</evidence>
<dbReference type="EMBL" id="NMTY01000015">
    <property type="protein sequence ID" value="PDX81415.1"/>
    <property type="molecule type" value="Genomic_DNA"/>
</dbReference>
<evidence type="ECO:0000313" key="6">
    <source>
        <dbReference type="Proteomes" id="UP000220005"/>
    </source>
</evidence>
<sequence length="1096" mass="113643">MAAAGKEYKLAVKIAGSVSSSFNNAMGTAETKMQSLGSIAAKAAAVAAAAWGALKIGQFVGDAVSTYADFDQAMANTAAICGATADDYARLQQAALDMGKATTKTATESAEALGYMSLAGWDVNESIAGLEPILRLSEATQMDLATCSDLVTDSLSALGLQVDDLGEYLDVAAMANNKSNQTAQMLMEAYIAVGGTMKNLHVPIQESAAALGVLANRGIKGSEAGTALNAVINNLTTGTGKAGKMMDKLGISAFDSNGKFIGLAETIRVVDEATKDMTEEQRNAALAALGGKEHIDALNDLISGLNTTTADGRSEWEALTDDLYNADGALSTMAATVTDTLQGAISIFGSAMDDMKIRLAQTFAPAAKDAINAVSAVIPSITDRIAAAGNAFVEYALPKVEAFAQNCVPALEKVGGAFAAVGAVIVDHKDLFDSLGSLAITTINLIAEGIQRATPFVTALADGLLTAIQVSADFANKMLSSLDSVSRFRDELIAAAAVLVAFKAGQGIQSIINGFQMAQVQLKLFAMSTKNANIAQAAFNGTLKLNEVLVALFTKQVTVSQLAQAGWAKVTAVATGAQKALSAAMTANPIGIIIAAIAAAIAIIVLLYTKCEWFRNGVNAIFTAIKGALSQVIAATQNAVASAAAFLSNAQSSIAEFFSAARQRFTAAVEFLSGVWQSITAAASAAWQTIKSVVQVGIMLIGEVLSAAFQIITLPFQFIWQNCRDTVLAVWEAIRTAISTALTAIGSAISEKWTAIQSFFGPILSAIGSAVSGAWTTVTEKTSAAYESVKEYISQKLTAAKETADGILSAMHSAAATAWGAISGVASSAFEAARSAITGKITAARTAVSSAVAGIRTAISTALTAARSTVENIFSSIYNAIVGKMEAAKNAISSVISAIKQKFNFSWSLPKLKLPHVSITGDFSLSPPSVPHFGIEWYKEGGILNGAQIFGAMGNKLLGGGEAGKEAVLPLSELWTQMRSMLADTLQAANAGNSDGSLGNMIGTGLGFLADKLRGISGTGYDIAALLEALRGNRPQPAPAGGGQPGPAPSIVYNPTYQFYGGTPSKEDMVEAGRISQEEFNEMMDKYNRDHDRTDF</sequence>
<dbReference type="NCBIfam" id="TIGR01760">
    <property type="entry name" value="tape_meas_TP901"/>
    <property type="match status" value="1"/>
</dbReference>
<dbReference type="EMBL" id="NMTW01000053">
    <property type="protein sequence ID" value="PDX74144.1"/>
    <property type="molecule type" value="Genomic_DNA"/>
</dbReference>
<reference evidence="6 7" key="1">
    <citation type="journal article" date="2017" name="Front. Microbiol.">
        <title>New Insights into the Diversity of the Genus Faecalibacterium.</title>
        <authorList>
            <person name="Benevides L."/>
            <person name="Burman S."/>
            <person name="Martin R."/>
            <person name="Robert V."/>
            <person name="Thomas M."/>
            <person name="Miquel S."/>
            <person name="Chain F."/>
            <person name="Sokol H."/>
            <person name="Bermudez-Humaran L.G."/>
            <person name="Morrison M."/>
            <person name="Langella P."/>
            <person name="Azevedo V.A."/>
            <person name="Chatel J.M."/>
            <person name="Soares S."/>
        </authorList>
    </citation>
    <scope>NUCLEOTIDE SEQUENCE [LARGE SCALE GENOMIC DNA]</scope>
    <source>
        <strain evidence="4 7">CNCM I 4573</strain>
        <strain evidence="5 6">CNCM I 4575</strain>
    </source>
</reference>
<accession>A0A2A7AQE2</accession>
<keyword evidence="2" id="KW-1133">Transmembrane helix</keyword>
<dbReference type="InterPro" id="IPR010090">
    <property type="entry name" value="Phage_tape_meas"/>
</dbReference>
<feature type="transmembrane region" description="Helical" evidence="2">
    <location>
        <begin position="696"/>
        <end position="720"/>
    </location>
</feature>
<feature type="transmembrane region" description="Helical" evidence="2">
    <location>
        <begin position="590"/>
        <end position="609"/>
    </location>
</feature>
<keyword evidence="2" id="KW-0812">Transmembrane</keyword>
<name>A0A2A7AQE2_9FIRM</name>
<reference evidence="5" key="2">
    <citation type="submission" date="2017-07" db="EMBL/GenBank/DDBJ databases">
        <authorList>
            <person name="Sun Z.S."/>
            <person name="Albrecht U."/>
            <person name="Echele G."/>
            <person name="Lee C.C."/>
        </authorList>
    </citation>
    <scope>NUCLEOTIDE SEQUENCE</scope>
    <source>
        <strain evidence="4">CNCM I 4573</strain>
        <strain evidence="5">CNCM I 4575</strain>
    </source>
</reference>
<dbReference type="Pfam" id="PF10145">
    <property type="entry name" value="PhageMin_Tail"/>
    <property type="match status" value="1"/>
</dbReference>
<organism evidence="5 6">
    <name type="scientific">Faecalibacterium prausnitzii</name>
    <dbReference type="NCBI Taxonomy" id="853"/>
    <lineage>
        <taxon>Bacteria</taxon>
        <taxon>Bacillati</taxon>
        <taxon>Bacillota</taxon>
        <taxon>Clostridia</taxon>
        <taxon>Eubacteriales</taxon>
        <taxon>Oscillospiraceae</taxon>
        <taxon>Faecalibacterium</taxon>
    </lineage>
</organism>
<evidence type="ECO:0000256" key="1">
    <source>
        <dbReference type="ARBA" id="ARBA00022612"/>
    </source>
</evidence>
<dbReference type="RefSeq" id="WP_097786151.1">
    <property type="nucleotide sequence ID" value="NZ_NMTW01000053.1"/>
</dbReference>
<dbReference type="AlphaFoldDB" id="A0A2A7AQE2"/>
<proteinExistence type="predicted"/>
<evidence type="ECO:0000313" key="5">
    <source>
        <dbReference type="EMBL" id="PDX81415.1"/>
    </source>
</evidence>
<evidence type="ECO:0000313" key="7">
    <source>
        <dbReference type="Proteomes" id="UP000220157"/>
    </source>
</evidence>
<protein>
    <submittedName>
        <fullName evidence="5">Phage tail tape measure protein</fullName>
    </submittedName>
</protein>
<feature type="domain" description="Phage tail tape measure protein" evidence="3">
    <location>
        <begin position="92"/>
        <end position="291"/>
    </location>
</feature>
<gene>
    <name evidence="4" type="ORF">CGS56_13960</name>
    <name evidence="5" type="ORF">CGS58_06910</name>
</gene>
<evidence type="ECO:0000259" key="3">
    <source>
        <dbReference type="Pfam" id="PF10145"/>
    </source>
</evidence>
<keyword evidence="2" id="KW-0472">Membrane</keyword>